<accession>X1U7V9</accession>
<sequence>SENGALNYDSQWVMLGNITEIVLPDDVKSFTPHGGPIEFGVTAVDELGNESDMITLTAPYQFNVPKAPDDLYLQKLEDFYITNDRDDKVDYYITDLEDDDSDETELIQLVEAVGAIKRGKSRQPQNDFETTAKIRRAAGKV</sequence>
<dbReference type="EMBL" id="BARW01024791">
    <property type="protein sequence ID" value="GAI95930.1"/>
    <property type="molecule type" value="Genomic_DNA"/>
</dbReference>
<protein>
    <submittedName>
        <fullName evidence="1">Uncharacterized protein</fullName>
    </submittedName>
</protein>
<name>X1U7V9_9ZZZZ</name>
<dbReference type="AlphaFoldDB" id="X1U7V9"/>
<proteinExistence type="predicted"/>
<comment type="caution">
    <text evidence="1">The sequence shown here is derived from an EMBL/GenBank/DDBJ whole genome shotgun (WGS) entry which is preliminary data.</text>
</comment>
<reference evidence="1" key="1">
    <citation type="journal article" date="2014" name="Front. Microbiol.">
        <title>High frequency of phylogenetically diverse reductive dehalogenase-homologous genes in deep subseafloor sedimentary metagenomes.</title>
        <authorList>
            <person name="Kawai M."/>
            <person name="Futagami T."/>
            <person name="Toyoda A."/>
            <person name="Takaki Y."/>
            <person name="Nishi S."/>
            <person name="Hori S."/>
            <person name="Arai W."/>
            <person name="Tsubouchi T."/>
            <person name="Morono Y."/>
            <person name="Uchiyama I."/>
            <person name="Ito T."/>
            <person name="Fujiyama A."/>
            <person name="Inagaki F."/>
            <person name="Takami H."/>
        </authorList>
    </citation>
    <scope>NUCLEOTIDE SEQUENCE</scope>
    <source>
        <strain evidence="1">Expedition CK06-06</strain>
    </source>
</reference>
<organism evidence="1">
    <name type="scientific">marine sediment metagenome</name>
    <dbReference type="NCBI Taxonomy" id="412755"/>
    <lineage>
        <taxon>unclassified sequences</taxon>
        <taxon>metagenomes</taxon>
        <taxon>ecological metagenomes</taxon>
    </lineage>
</organism>
<evidence type="ECO:0000313" key="1">
    <source>
        <dbReference type="EMBL" id="GAI95930.1"/>
    </source>
</evidence>
<gene>
    <name evidence="1" type="ORF">S12H4_40789</name>
</gene>
<feature type="non-terminal residue" evidence="1">
    <location>
        <position position="1"/>
    </location>
</feature>